<dbReference type="Proteomes" id="UP000008467">
    <property type="component" value="Chromosome"/>
</dbReference>
<keyword evidence="4" id="KW-1185">Reference proteome</keyword>
<dbReference type="HOGENOM" id="CLU_015671_0_0_9"/>
<dbReference type="EMBL" id="CP002582">
    <property type="protein sequence ID" value="ADZ81935.1"/>
    <property type="molecule type" value="Genomic_DNA"/>
</dbReference>
<feature type="domain" description="VIT" evidence="2">
    <location>
        <begin position="448"/>
        <end position="577"/>
    </location>
</feature>
<proteinExistence type="predicted"/>
<feature type="transmembrane region" description="Helical" evidence="1">
    <location>
        <begin position="136"/>
        <end position="155"/>
    </location>
</feature>
<evidence type="ECO:0000313" key="4">
    <source>
        <dbReference type="Proteomes" id="UP000008467"/>
    </source>
</evidence>
<dbReference type="AlphaFoldDB" id="F2JHZ1"/>
<feature type="transmembrane region" description="Helical" evidence="1">
    <location>
        <begin position="271"/>
        <end position="289"/>
    </location>
</feature>
<sequence length="906" mass="101612">MKQLFKPLSVCLGIAIPILLLGLYWLMGVKNIENERGFTTLGIVLMLISGGIVLWGYRKKEEEELSKVALLILMGLSLVLGLGMIGVLANWASSVVGDNQIFTAVCINIAVIAIINLISCIAFSYSIKRERQLGKYIEAIVGLPFFIYIGVSIANQIGGELLAIIFVIGGFYSLLLLILQVLFILKRDRGVYFFPREMESRKVKIQYWVCTFLVLIVLPYLGLAVNNIGMFNNGSIIGNFSHPIFWLMPLINGLAFMVMPTQSLVLRKILFYIKCVGCTFILYFFVSFIPLMPIGFIGIIVYGLGLFAFIPTLASLWEVCYIAREAKSLFGTGHKRSSIALLIAGLLTLPLLFVGKIGLDRENFNTAIRYISGEEMEATVHKERLAGSLDILESAIRVERWENVVDGNTTPILSYLYLQGLTKENHIDENTLNKMKALFLGEEEGLVNEEDTLPVGDSEIKLKDVAVSTTYDEKQDIYRSWIDLTLENISMDDQREYATTISMPDNAYVSDYYLVVGEEKKKGILADERAATSLYQSIVSRSLDPGILKYFNDETLELRVFPFSSEEMRQTGFEVIHTGAATLAIDDYQLELKGTSEPIKEDYSVIKTEGLTILSSDYIKTLPQADNLVPRYYFLIDGSKDSDRKTLIQRAESYIEEQGLQETEVWVVEEGILSKGIENIAAAQFGDGGYNFNGALQQILREEKVGYYPVVIAVTSDFSKALGPYRLGGLAQKYPQSSYYYELNEDLSLRPHVLYKGARVYTEMTRAPLLADVRSYEGQAVLNTGRKQFIYTSPLKTFQSTQNAYKDGCLLEAMSHHEESLNQEELLQVVKGSFTTRLLTQQTAFIVVETNEQEEELIRLQQEYLSGKKHLEGGAFSTMAEPSLVLCAMVLLVGFGYSRKHSGCPR</sequence>
<dbReference type="PROSITE" id="PS51468">
    <property type="entry name" value="VIT"/>
    <property type="match status" value="1"/>
</dbReference>
<evidence type="ECO:0000313" key="3">
    <source>
        <dbReference type="EMBL" id="ADZ81935.1"/>
    </source>
</evidence>
<feature type="transmembrane region" description="Helical" evidence="1">
    <location>
        <begin position="295"/>
        <end position="317"/>
    </location>
</feature>
<dbReference type="KEGG" id="cle:Clole_0178"/>
<dbReference type="RefSeq" id="WP_013655236.1">
    <property type="nucleotide sequence ID" value="NC_015275.1"/>
</dbReference>
<protein>
    <recommendedName>
        <fullName evidence="2">VIT domain-containing protein</fullName>
    </recommendedName>
</protein>
<feature type="transmembrane region" description="Helical" evidence="1">
    <location>
        <begin position="243"/>
        <end position="259"/>
    </location>
</feature>
<feature type="transmembrane region" description="Helical" evidence="1">
    <location>
        <begin position="101"/>
        <end position="124"/>
    </location>
</feature>
<organism evidence="3 4">
    <name type="scientific">Cellulosilyticum lentocellum (strain ATCC 49066 / DSM 5427 / NCIMB 11756 / RHM5)</name>
    <name type="common">Clostridium lentocellum</name>
    <dbReference type="NCBI Taxonomy" id="642492"/>
    <lineage>
        <taxon>Bacteria</taxon>
        <taxon>Bacillati</taxon>
        <taxon>Bacillota</taxon>
        <taxon>Clostridia</taxon>
        <taxon>Lachnospirales</taxon>
        <taxon>Cellulosilyticaceae</taxon>
        <taxon>Cellulosilyticum</taxon>
    </lineage>
</organism>
<feature type="transmembrane region" description="Helical" evidence="1">
    <location>
        <begin position="205"/>
        <end position="223"/>
    </location>
</feature>
<evidence type="ECO:0000256" key="1">
    <source>
        <dbReference type="SAM" id="Phobius"/>
    </source>
</evidence>
<feature type="transmembrane region" description="Helical" evidence="1">
    <location>
        <begin position="7"/>
        <end position="26"/>
    </location>
</feature>
<dbReference type="InterPro" id="IPR013694">
    <property type="entry name" value="VIT"/>
</dbReference>
<dbReference type="eggNOG" id="ENOG5032BYU">
    <property type="taxonomic scope" value="Bacteria"/>
</dbReference>
<accession>F2JHZ1</accession>
<dbReference type="InterPro" id="IPR027550">
    <property type="entry name" value="MSEP-CTERM"/>
</dbReference>
<feature type="transmembrane region" description="Helical" evidence="1">
    <location>
        <begin position="38"/>
        <end position="57"/>
    </location>
</feature>
<dbReference type="STRING" id="642492.Clole_0178"/>
<keyword evidence="1" id="KW-1133">Transmembrane helix</keyword>
<feature type="transmembrane region" description="Helical" evidence="1">
    <location>
        <begin position="338"/>
        <end position="359"/>
    </location>
</feature>
<feature type="transmembrane region" description="Helical" evidence="1">
    <location>
        <begin position="161"/>
        <end position="185"/>
    </location>
</feature>
<keyword evidence="1" id="KW-0812">Transmembrane</keyword>
<keyword evidence="1" id="KW-0472">Membrane</keyword>
<gene>
    <name evidence="3" type="ordered locus">Clole_0178</name>
</gene>
<feature type="transmembrane region" description="Helical" evidence="1">
    <location>
        <begin position="69"/>
        <end position="89"/>
    </location>
</feature>
<name>F2JHZ1_CELLD</name>
<reference evidence="3 4" key="1">
    <citation type="journal article" date="2011" name="J. Bacteriol.">
        <title>Complete genome sequence of the cellulose-degrading bacterium Cellulosilyticum lentocellum.</title>
        <authorList>
            <consortium name="US DOE Joint Genome Institute"/>
            <person name="Miller D.A."/>
            <person name="Suen G."/>
            <person name="Bruce D."/>
            <person name="Copeland A."/>
            <person name="Cheng J.F."/>
            <person name="Detter C."/>
            <person name="Goodwin L.A."/>
            <person name="Han C.S."/>
            <person name="Hauser L.J."/>
            <person name="Land M.L."/>
            <person name="Lapidus A."/>
            <person name="Lucas S."/>
            <person name="Meincke L."/>
            <person name="Pitluck S."/>
            <person name="Tapia R."/>
            <person name="Teshima H."/>
            <person name="Woyke T."/>
            <person name="Fox B.G."/>
            <person name="Angert E.R."/>
            <person name="Currie C.R."/>
        </authorList>
    </citation>
    <scope>NUCLEOTIDE SEQUENCE [LARGE SCALE GENOMIC DNA]</scope>
    <source>
        <strain evidence="4">ATCC 49066 / DSM 5427 / NCIMB 11756 / RHM5</strain>
    </source>
</reference>
<dbReference type="NCBIfam" id="TIGR04286">
    <property type="entry name" value="MSEP-CTERM"/>
    <property type="match status" value="1"/>
</dbReference>
<evidence type="ECO:0000259" key="2">
    <source>
        <dbReference type="PROSITE" id="PS51468"/>
    </source>
</evidence>